<dbReference type="Pfam" id="PF10765">
    <property type="entry name" value="Phage_P22_NinX"/>
    <property type="match status" value="1"/>
</dbReference>
<accession>A0AAU7KPI8</accession>
<proteinExistence type="predicted"/>
<organism evidence="1">
    <name type="scientific">Halomonas sp. H10-59</name>
    <dbReference type="NCBI Taxonomy" id="2950874"/>
    <lineage>
        <taxon>Bacteria</taxon>
        <taxon>Pseudomonadati</taxon>
        <taxon>Pseudomonadota</taxon>
        <taxon>Gammaproteobacteria</taxon>
        <taxon>Oceanospirillales</taxon>
        <taxon>Halomonadaceae</taxon>
        <taxon>Halomonas</taxon>
    </lineage>
</organism>
<dbReference type="RefSeq" id="WP_348814317.1">
    <property type="nucleotide sequence ID" value="NZ_CP098828.1"/>
</dbReference>
<name>A0AAU7KPI8_9GAMM</name>
<gene>
    <name evidence="1" type="ORF">NFG57_11075</name>
</gene>
<evidence type="ECO:0000313" key="1">
    <source>
        <dbReference type="EMBL" id="XBO73387.1"/>
    </source>
</evidence>
<sequence length="118" mass="12722">MRVKTSELEGAALDWAVGVAINCKPIMTEIYGVHILGRSIMREVEEGRICPSSNWSQGGPLIAHYAMKFMGHQDGFVAICSASESALWATSHLVAAMRTIAAAELGDEVDVPEELCSE</sequence>
<dbReference type="InterPro" id="IPR019701">
    <property type="entry name" value="Phage_P22_NinX"/>
</dbReference>
<protein>
    <submittedName>
        <fullName evidence="1">DUF2591 domain-containing protein</fullName>
    </submittedName>
</protein>
<dbReference type="EMBL" id="CP098828">
    <property type="protein sequence ID" value="XBO73387.1"/>
    <property type="molecule type" value="Genomic_DNA"/>
</dbReference>
<reference evidence="1" key="1">
    <citation type="submission" date="2022-06" db="EMBL/GenBank/DDBJ databases">
        <title>A novel DMS-producing enzyme.</title>
        <authorList>
            <person name="Zhang Y."/>
        </authorList>
    </citation>
    <scope>NUCLEOTIDE SEQUENCE</scope>
    <source>
        <strain evidence="1">H10-59</strain>
    </source>
</reference>
<dbReference type="AlphaFoldDB" id="A0AAU7KPI8"/>